<dbReference type="InterPro" id="IPR050659">
    <property type="entry name" value="Peptidase_M24B"/>
</dbReference>
<dbReference type="EMBL" id="JAAOYM010000002">
    <property type="protein sequence ID" value="NIJ14704.1"/>
    <property type="molecule type" value="Genomic_DNA"/>
</dbReference>
<reference evidence="3 4" key="1">
    <citation type="submission" date="2020-03" db="EMBL/GenBank/DDBJ databases">
        <title>Sequencing the genomes of 1000 actinobacteria strains.</title>
        <authorList>
            <person name="Klenk H.-P."/>
        </authorList>
    </citation>
    <scope>NUCLEOTIDE SEQUENCE [LARGE SCALE GENOMIC DNA]</scope>
    <source>
        <strain evidence="3 4">DSM 45685</strain>
    </source>
</reference>
<evidence type="ECO:0000313" key="3">
    <source>
        <dbReference type="EMBL" id="NIJ14704.1"/>
    </source>
</evidence>
<dbReference type="GO" id="GO:0102009">
    <property type="term" value="F:proline dipeptidase activity"/>
    <property type="evidence" value="ECO:0007669"/>
    <property type="project" value="UniProtKB-EC"/>
</dbReference>
<dbReference type="Gene3D" id="3.40.350.10">
    <property type="entry name" value="Creatinase/prolidase N-terminal domain"/>
    <property type="match status" value="1"/>
</dbReference>
<accession>A0A7X5UUV5</accession>
<gene>
    <name evidence="3" type="ORF">FHU38_005105</name>
</gene>
<organism evidence="3 4">
    <name type="scientific">Saccharomonospora amisosensis</name>
    <dbReference type="NCBI Taxonomy" id="1128677"/>
    <lineage>
        <taxon>Bacteria</taxon>
        <taxon>Bacillati</taxon>
        <taxon>Actinomycetota</taxon>
        <taxon>Actinomycetes</taxon>
        <taxon>Pseudonocardiales</taxon>
        <taxon>Pseudonocardiaceae</taxon>
        <taxon>Saccharomonospora</taxon>
    </lineage>
</organism>
<feature type="domain" description="Peptidase M24" evidence="1">
    <location>
        <begin position="163"/>
        <end position="363"/>
    </location>
</feature>
<dbReference type="EC" id="3.4.13.9" evidence="3"/>
<comment type="caution">
    <text evidence="3">The sequence shown here is derived from an EMBL/GenBank/DDBJ whole genome shotgun (WGS) entry which is preliminary data.</text>
</comment>
<feature type="domain" description="Creatinase N-terminal" evidence="2">
    <location>
        <begin position="20"/>
        <end position="151"/>
    </location>
</feature>
<dbReference type="CDD" id="cd01066">
    <property type="entry name" value="APP_MetAP"/>
    <property type="match status" value="1"/>
</dbReference>
<keyword evidence="3" id="KW-0378">Hydrolase</keyword>
<evidence type="ECO:0000313" key="4">
    <source>
        <dbReference type="Proteomes" id="UP000545493"/>
    </source>
</evidence>
<dbReference type="PANTHER" id="PTHR46112">
    <property type="entry name" value="AMINOPEPTIDASE"/>
    <property type="match status" value="1"/>
</dbReference>
<dbReference type="Pfam" id="PF01321">
    <property type="entry name" value="Creatinase_N"/>
    <property type="match status" value="1"/>
</dbReference>
<proteinExistence type="predicted"/>
<dbReference type="PANTHER" id="PTHR46112:SF3">
    <property type="entry name" value="AMINOPEPTIDASE YPDF"/>
    <property type="match status" value="1"/>
</dbReference>
<dbReference type="Gene3D" id="3.90.230.10">
    <property type="entry name" value="Creatinase/methionine aminopeptidase superfamily"/>
    <property type="match status" value="1"/>
</dbReference>
<dbReference type="RefSeq" id="WP_167177048.1">
    <property type="nucleotide sequence ID" value="NZ_JAAOYM010000002.1"/>
</dbReference>
<keyword evidence="4" id="KW-1185">Reference proteome</keyword>
<dbReference type="InterPro" id="IPR029149">
    <property type="entry name" value="Creatin/AminoP/Spt16_N"/>
</dbReference>
<dbReference type="InterPro" id="IPR000587">
    <property type="entry name" value="Creatinase_N"/>
</dbReference>
<protein>
    <submittedName>
        <fullName evidence="3">Xaa-Pro dipeptidase</fullName>
        <ecNumber evidence="3">3.4.13.9</ecNumber>
    </submittedName>
</protein>
<dbReference type="AlphaFoldDB" id="A0A7X5UUV5"/>
<dbReference type="Proteomes" id="UP000545493">
    <property type="component" value="Unassembled WGS sequence"/>
</dbReference>
<evidence type="ECO:0000259" key="1">
    <source>
        <dbReference type="Pfam" id="PF00557"/>
    </source>
</evidence>
<dbReference type="InterPro" id="IPR000994">
    <property type="entry name" value="Pept_M24"/>
</dbReference>
<dbReference type="SUPFAM" id="SSF53092">
    <property type="entry name" value="Creatinase/prolidase N-terminal domain"/>
    <property type="match status" value="1"/>
</dbReference>
<dbReference type="SUPFAM" id="SSF55920">
    <property type="entry name" value="Creatinase/aminopeptidase"/>
    <property type="match status" value="1"/>
</dbReference>
<sequence>MTAELLPARPPVANQEHSRRLASLRERMRLLRLDAVAVASPEAIYYLTGLDHHGYFAFTLLVVPLRGDLALVTREMERSTVRAQVPHCEHVPFGDGTDPATAAALAIGGTAAPHGRVGTEDAAMFFPPAIHSRIREALPDREWLDATPLLSEAMAVKSTTEVEHMRFAAALSDAAMAAGIATAGTGVGEHEVAATVQHTMVSGGGQQPGFVPMIRPLRLLDQEHVSWAQRQLEPGSGLFIELSGCHLRYHAPLSRTVYIGRLPDGAARAHAVALAGWHAALAALRPGVLTGEVYAAWQRATGAPTPRHHCGYLVGIGFPPSWVGGGEVLGIRPGGRVRVAPGMTFHLMSWLPGHVMSDTVLVTQDGAEPLTNTPRELKVVN</sequence>
<evidence type="ECO:0000259" key="2">
    <source>
        <dbReference type="Pfam" id="PF01321"/>
    </source>
</evidence>
<name>A0A7X5UUV5_9PSEU</name>
<keyword evidence="3" id="KW-0224">Dipeptidase</keyword>
<dbReference type="Pfam" id="PF00557">
    <property type="entry name" value="Peptidase_M24"/>
    <property type="match status" value="1"/>
</dbReference>
<keyword evidence="3" id="KW-0645">Protease</keyword>
<dbReference type="InterPro" id="IPR036005">
    <property type="entry name" value="Creatinase/aminopeptidase-like"/>
</dbReference>